<dbReference type="Proteomes" id="UP000054516">
    <property type="component" value="Unassembled WGS sequence"/>
</dbReference>
<dbReference type="EMBL" id="DF977466">
    <property type="protein sequence ID" value="GAP86786.1"/>
    <property type="molecule type" value="Genomic_DNA"/>
</dbReference>
<sequence>MLPGAPRAEDAPVGIVWRGALSLKKGLQPIEGDEQSQGKMPLIKTCDIPFSIHYSPFTIHHSSFAARRPPSTVAIRPTLFRRVSNCLARCATELARSASVTVVESVESENKASMGQWHLQQQPGDLDDQEGENLGEGFWPWS</sequence>
<evidence type="ECO:0000313" key="3">
    <source>
        <dbReference type="Proteomes" id="UP000054516"/>
    </source>
</evidence>
<gene>
    <name evidence="2" type="ORF">SAMD00023353_2100920</name>
</gene>
<name>A0A1W2TFE9_ROSNE</name>
<protein>
    <submittedName>
        <fullName evidence="2">Uncharacterized protein</fullName>
    </submittedName>
</protein>
<evidence type="ECO:0000256" key="1">
    <source>
        <dbReference type="SAM" id="MobiDB-lite"/>
    </source>
</evidence>
<accession>A0A1W2TFE9</accession>
<organism evidence="2">
    <name type="scientific">Rosellinia necatrix</name>
    <name type="common">White root-rot fungus</name>
    <dbReference type="NCBI Taxonomy" id="77044"/>
    <lineage>
        <taxon>Eukaryota</taxon>
        <taxon>Fungi</taxon>
        <taxon>Dikarya</taxon>
        <taxon>Ascomycota</taxon>
        <taxon>Pezizomycotina</taxon>
        <taxon>Sordariomycetes</taxon>
        <taxon>Xylariomycetidae</taxon>
        <taxon>Xylariales</taxon>
        <taxon>Xylariaceae</taxon>
        <taxon>Rosellinia</taxon>
    </lineage>
</organism>
<evidence type="ECO:0000313" key="2">
    <source>
        <dbReference type="EMBL" id="GAP86786.1"/>
    </source>
</evidence>
<feature type="region of interest" description="Disordered" evidence="1">
    <location>
        <begin position="111"/>
        <end position="132"/>
    </location>
</feature>
<reference evidence="2" key="1">
    <citation type="submission" date="2016-03" db="EMBL/GenBank/DDBJ databases">
        <title>Draft genome sequence of Rosellinia necatrix.</title>
        <authorList>
            <person name="Kanematsu S."/>
        </authorList>
    </citation>
    <scope>NUCLEOTIDE SEQUENCE [LARGE SCALE GENOMIC DNA]</scope>
    <source>
        <strain evidence="2">W97</strain>
    </source>
</reference>
<keyword evidence="3" id="KW-1185">Reference proteome</keyword>
<dbReference type="AlphaFoldDB" id="A0A1W2TFE9"/>
<proteinExistence type="predicted"/>